<evidence type="ECO:0008006" key="3">
    <source>
        <dbReference type="Google" id="ProtNLM"/>
    </source>
</evidence>
<dbReference type="NCBIfam" id="NF033521">
    <property type="entry name" value="lasso_leader_L3"/>
    <property type="match status" value="1"/>
</dbReference>
<reference evidence="1 2" key="1">
    <citation type="journal article" date="2020" name="Int. J. Syst. Evol. Microbiol.">
        <title>Reclassification of Streptomyces castelarensis and Streptomyces sporoclivatus as later heterotypic synonyms of Streptomyces antimycoticus.</title>
        <authorList>
            <person name="Komaki H."/>
            <person name="Tamura T."/>
        </authorList>
    </citation>
    <scope>NUCLEOTIDE SEQUENCE [LARGE SCALE GENOMIC DNA]</scope>
    <source>
        <strain evidence="1 2">NBRC 100767</strain>
    </source>
</reference>
<protein>
    <recommendedName>
        <fullName evidence="3">Lasso RiPP family leader peptide-containing protein</fullName>
    </recommendedName>
</protein>
<gene>
    <name evidence="1" type="ORF">SSPO_020880</name>
</gene>
<dbReference type="EMBL" id="AP019620">
    <property type="protein sequence ID" value="BBJ39370.1"/>
    <property type="molecule type" value="Genomic_DNA"/>
</dbReference>
<name>A0A499UGV7_9ACTN</name>
<evidence type="ECO:0000313" key="2">
    <source>
        <dbReference type="Proteomes" id="UP000463951"/>
    </source>
</evidence>
<dbReference type="Proteomes" id="UP000463951">
    <property type="component" value="Chromosome"/>
</dbReference>
<organism evidence="1 2">
    <name type="scientific">Streptomyces antimycoticus</name>
    <dbReference type="NCBI Taxonomy" id="68175"/>
    <lineage>
        <taxon>Bacteria</taxon>
        <taxon>Bacillati</taxon>
        <taxon>Actinomycetota</taxon>
        <taxon>Actinomycetes</taxon>
        <taxon>Kitasatosporales</taxon>
        <taxon>Streptomycetaceae</taxon>
        <taxon>Streptomyces</taxon>
        <taxon>Streptomyces violaceusniger group</taxon>
    </lineage>
</organism>
<evidence type="ECO:0000313" key="1">
    <source>
        <dbReference type="EMBL" id="BBJ39370.1"/>
    </source>
</evidence>
<proteinExistence type="predicted"/>
<dbReference type="AlphaFoldDB" id="A0A499UGV7"/>
<accession>A0A499UGV7</accession>
<sequence length="42" mass="5042">MVTEQWEYEPPILFEVGPFADLTRFVNDGQWLDNTMTFGWFL</sequence>